<keyword evidence="2" id="KW-1185">Reference proteome</keyword>
<accession>A0A9W8PS48</accession>
<evidence type="ECO:0000313" key="2">
    <source>
        <dbReference type="Proteomes" id="UP001152130"/>
    </source>
</evidence>
<dbReference type="AlphaFoldDB" id="A0A9W8PS48"/>
<reference evidence="1" key="1">
    <citation type="submission" date="2022-10" db="EMBL/GenBank/DDBJ databases">
        <title>Fusarium specimens isolated from Avocado Roots.</title>
        <authorList>
            <person name="Stajich J."/>
            <person name="Roper C."/>
            <person name="Heimlech-Rivalta G."/>
        </authorList>
    </citation>
    <scope>NUCLEOTIDE SEQUENCE</scope>
    <source>
        <strain evidence="1">CF00143</strain>
    </source>
</reference>
<sequence>MAWLHAQQMISLIRESRDVGCSFHSSSSGYAVTVAGSIIASRAHGGDSLASEEAQILLEETFVYLDIIGQHWQNVKTMISLLRLIAYGGFTGTHLNSPTQALNLSPEEEEAMWGVVDYNTMSNQLGEDLIMSGQVSDGTLLSSWVDFFGPIDFSLLSNIDTDIQQ</sequence>
<comment type="caution">
    <text evidence="1">The sequence shown here is derived from an EMBL/GenBank/DDBJ whole genome shotgun (WGS) entry which is preliminary data.</text>
</comment>
<dbReference type="OrthoDB" id="424974at2759"/>
<evidence type="ECO:0000313" key="1">
    <source>
        <dbReference type="EMBL" id="KAJ4016169.1"/>
    </source>
</evidence>
<organism evidence="1 2">
    <name type="scientific">Fusarium irregulare</name>
    <dbReference type="NCBI Taxonomy" id="2494466"/>
    <lineage>
        <taxon>Eukaryota</taxon>
        <taxon>Fungi</taxon>
        <taxon>Dikarya</taxon>
        <taxon>Ascomycota</taxon>
        <taxon>Pezizomycotina</taxon>
        <taxon>Sordariomycetes</taxon>
        <taxon>Hypocreomycetidae</taxon>
        <taxon>Hypocreales</taxon>
        <taxon>Nectriaceae</taxon>
        <taxon>Fusarium</taxon>
        <taxon>Fusarium incarnatum-equiseti species complex</taxon>
    </lineage>
</organism>
<dbReference type="Proteomes" id="UP001152130">
    <property type="component" value="Unassembled WGS sequence"/>
</dbReference>
<gene>
    <name evidence="1" type="ORF">NW766_004359</name>
</gene>
<dbReference type="EMBL" id="JAPDHF010000006">
    <property type="protein sequence ID" value="KAJ4016169.1"/>
    <property type="molecule type" value="Genomic_DNA"/>
</dbReference>
<protein>
    <submittedName>
        <fullName evidence="1">Uncharacterized protein</fullName>
    </submittedName>
</protein>
<name>A0A9W8PS48_9HYPO</name>
<proteinExistence type="predicted"/>